<sequence length="385" mass="40325">MPLEDTMREPSDRPDATVLIVAAGRGQRAGGGMPKQFRDLNGTPILARAVRAFAGRVARVIVVVHPDDRAQAAMMAPGATLIDGGATRGASVRAGLAHVETETVLIHDAARPCVQGPVIDAVLDALTRCPAAAPALPVTDALWRGADRVASVQDRAGLWRAQTPQGFRTAALRAAHDAFAGDAADDVEVALAAGLDVEIVPGHEDNIKITGPEDFARAARILETRDMDIRLGNGFDVHRFGPGDHVVLCGVTVPHGRGLQGHSDADVGLHTITDAIYGALAEGDIGRHFPPSDPQWKGTDSAVFLAHAVTLARGRGFTIGNVDATLICEEPKIGPHATAMRTRVGEIMDLAIDRISVKATTTERLGFAGRGEGIACLATVTLVKA</sequence>
<dbReference type="EC" id="2.7.7.60" evidence="14"/>
<comment type="caution">
    <text evidence="14">Lacks conserved residue(s) required for the propagation of feature annotation.</text>
</comment>
<feature type="region of interest" description="2-C-methyl-D-erythritol 4-phosphate cytidylyltransferase" evidence="14">
    <location>
        <begin position="1"/>
        <end position="229"/>
    </location>
</feature>
<dbReference type="Gene3D" id="3.30.1330.50">
    <property type="entry name" value="2-C-methyl-D-erythritol 2,4-cyclodiphosphate synthase"/>
    <property type="match status" value="1"/>
</dbReference>
<evidence type="ECO:0000256" key="8">
    <source>
        <dbReference type="ARBA" id="ARBA00022679"/>
    </source>
</evidence>
<feature type="site" description="Transition state stabilizer" evidence="14">
    <location>
        <position position="361"/>
    </location>
</feature>
<dbReference type="CDD" id="cd00554">
    <property type="entry name" value="MECDP_synthase"/>
    <property type="match status" value="1"/>
</dbReference>
<comment type="catalytic activity">
    <reaction evidence="2 14">
        <text>2-C-methyl-D-erythritol 4-phosphate + CTP + H(+) = 4-CDP-2-C-methyl-D-erythritol + diphosphate</text>
        <dbReference type="Rhea" id="RHEA:13429"/>
        <dbReference type="ChEBI" id="CHEBI:15378"/>
        <dbReference type="ChEBI" id="CHEBI:33019"/>
        <dbReference type="ChEBI" id="CHEBI:37563"/>
        <dbReference type="ChEBI" id="CHEBI:57823"/>
        <dbReference type="ChEBI" id="CHEBI:58262"/>
        <dbReference type="EC" id="2.7.7.60"/>
    </reaction>
</comment>
<feature type="binding site" evidence="14">
    <location>
        <begin position="360"/>
        <end position="363"/>
    </location>
    <ligand>
        <name>4-CDP-2-C-methyl-D-erythritol 2-phosphate</name>
        <dbReference type="ChEBI" id="CHEBI:57919"/>
    </ligand>
</feature>
<dbReference type="SUPFAM" id="SSF69765">
    <property type="entry name" value="IpsF-like"/>
    <property type="match status" value="1"/>
</dbReference>
<comment type="similarity">
    <text evidence="7">Belongs to the IspD/TarI cytidylyltransferase family. IspD subfamily.</text>
</comment>
<dbReference type="PANTHER" id="PTHR43181">
    <property type="entry name" value="2-C-METHYL-D-ERYTHRITOL 2,4-CYCLODIPHOSPHATE SYNTHASE, CHLOROPLASTIC"/>
    <property type="match status" value="1"/>
</dbReference>
<feature type="site" description="Transition state stabilizer" evidence="14">
    <location>
        <position position="28"/>
    </location>
</feature>
<dbReference type="RefSeq" id="WP_245624192.1">
    <property type="nucleotide sequence ID" value="NZ_CXSU01000012.1"/>
</dbReference>
<dbReference type="HAMAP" id="MF_00108">
    <property type="entry name" value="IspD"/>
    <property type="match status" value="1"/>
</dbReference>
<protein>
    <recommendedName>
        <fullName evidence="14">Bifunctional enzyme IspD/IspF</fullName>
    </recommendedName>
    <domain>
        <recommendedName>
            <fullName evidence="14">2-C-methyl-D-erythritol 4-phosphate cytidylyltransferase</fullName>
            <ecNumber evidence="14">2.7.7.60</ecNumber>
        </recommendedName>
        <alternativeName>
            <fullName evidence="14">4-diphosphocytidyl-2C-methyl-D-erythritol synthase</fullName>
        </alternativeName>
        <alternativeName>
            <fullName evidence="14">MEP cytidylyltransferase</fullName>
            <shortName evidence="14">MCT</shortName>
        </alternativeName>
    </domain>
    <domain>
        <recommendedName>
            <fullName evidence="14">2-C-methyl-D-erythritol 2,4-cyclodiphosphate synthase</fullName>
            <shortName evidence="14">MECDP-synthase</shortName>
            <shortName evidence="14">MECPP-synthase</shortName>
            <shortName evidence="14">MECPS</shortName>
            <ecNumber evidence="14">4.6.1.12</ecNumber>
        </recommendedName>
    </domain>
</protein>
<feature type="binding site" evidence="14">
    <location>
        <begin position="262"/>
        <end position="263"/>
    </location>
    <ligand>
        <name>4-CDP-2-C-methyl-D-erythritol 2-phosphate</name>
        <dbReference type="ChEBI" id="CHEBI:57919"/>
    </ligand>
</feature>
<comment type="function">
    <text evidence="14">Bifunctional enzyme that catalyzes the formation of 4-diphosphocytidyl-2-C-methyl-D-erythritol from CTP and 2-C-methyl-D-erythritol 4-phosphate (MEP) (IspD), and catalyzes the conversion of 4-diphosphocytidyl-2-C-methyl-D-erythritol 2-phosphate (CDP-ME2P) to 2-C-methyl-D-erythritol 2,4-cyclodiphosphate (ME-CPP) with a corresponding release of cytidine 5-monophosphate (CMP) (IspF).</text>
</comment>
<dbReference type="UniPathway" id="UPA00056">
    <property type="reaction ID" value="UER00093"/>
</dbReference>
<name>A0A0M6YME3_9RHOB</name>
<dbReference type="STRING" id="420998.JDO7802_02709"/>
<evidence type="ECO:0000256" key="12">
    <source>
        <dbReference type="ARBA" id="ARBA00023239"/>
    </source>
</evidence>
<dbReference type="HAMAP" id="MF_00107">
    <property type="entry name" value="IspF"/>
    <property type="match status" value="1"/>
</dbReference>
<feature type="binding site" evidence="14">
    <location>
        <position position="270"/>
    </location>
    <ligand>
        <name>a divalent metal cation</name>
        <dbReference type="ChEBI" id="CHEBI:60240"/>
    </ligand>
</feature>
<dbReference type="CDD" id="cd02516">
    <property type="entry name" value="CDP-ME_synthetase"/>
    <property type="match status" value="1"/>
</dbReference>
<keyword evidence="11 14" id="KW-0414">Isoprene biosynthesis</keyword>
<dbReference type="Pfam" id="PF01128">
    <property type="entry name" value="IspD"/>
    <property type="match status" value="1"/>
</dbReference>
<dbReference type="GO" id="GO:0019288">
    <property type="term" value="P:isopentenyl diphosphate biosynthetic process, methylerythritol 4-phosphate pathway"/>
    <property type="evidence" value="ECO:0007669"/>
    <property type="project" value="UniProtKB-UniRule"/>
</dbReference>
<comment type="similarity">
    <text evidence="6">Belongs to the IspF family.</text>
</comment>
<dbReference type="InterPro" id="IPR029044">
    <property type="entry name" value="Nucleotide-diphossugar_trans"/>
</dbReference>
<dbReference type="EC" id="4.6.1.12" evidence="14"/>
<dbReference type="Gene3D" id="3.90.550.10">
    <property type="entry name" value="Spore Coat Polysaccharide Biosynthesis Protein SpsA, Chain A"/>
    <property type="match status" value="1"/>
</dbReference>
<evidence type="ECO:0000256" key="3">
    <source>
        <dbReference type="ARBA" id="ARBA00001968"/>
    </source>
</evidence>
<gene>
    <name evidence="14 16" type="primary">ispDF</name>
    <name evidence="16" type="ORF">JDO7802_02709</name>
</gene>
<feature type="binding site" evidence="14">
    <location>
        <position position="370"/>
    </location>
    <ligand>
        <name>4-CDP-2-C-methyl-D-erythritol 2-phosphate</name>
        <dbReference type="ChEBI" id="CHEBI:57919"/>
    </ligand>
</feature>
<feature type="site" description="Transition state stabilizer" evidence="14">
    <location>
        <position position="35"/>
    </location>
</feature>
<feature type="site" description="Positions MEP for the nucleophilic attack" evidence="14">
    <location>
        <position position="155"/>
    </location>
</feature>
<keyword evidence="8 14" id="KW-0808">Transferase</keyword>
<feature type="binding site" evidence="14">
    <location>
        <begin position="236"/>
        <end position="238"/>
    </location>
    <ligand>
        <name>4-CDP-2-C-methyl-D-erythritol 2-phosphate</name>
        <dbReference type="ChEBI" id="CHEBI:57919"/>
    </ligand>
</feature>
<evidence type="ECO:0000256" key="4">
    <source>
        <dbReference type="ARBA" id="ARBA00004709"/>
    </source>
</evidence>
<evidence type="ECO:0000256" key="2">
    <source>
        <dbReference type="ARBA" id="ARBA00001282"/>
    </source>
</evidence>
<proteinExistence type="inferred from homology"/>
<evidence type="ECO:0000256" key="13">
    <source>
        <dbReference type="ARBA" id="ARBA00023268"/>
    </source>
</evidence>
<evidence type="ECO:0000313" key="17">
    <source>
        <dbReference type="Proteomes" id="UP000049222"/>
    </source>
</evidence>
<evidence type="ECO:0000256" key="11">
    <source>
        <dbReference type="ARBA" id="ARBA00023229"/>
    </source>
</evidence>
<feature type="binding site" evidence="14">
    <location>
        <begin position="284"/>
        <end position="286"/>
    </location>
    <ligand>
        <name>4-CDP-2-C-methyl-D-erythritol 2-phosphate</name>
        <dbReference type="ChEBI" id="CHEBI:57919"/>
    </ligand>
</feature>
<evidence type="ECO:0000256" key="1">
    <source>
        <dbReference type="ARBA" id="ARBA00000200"/>
    </source>
</evidence>
<dbReference type="SUPFAM" id="SSF53448">
    <property type="entry name" value="Nucleotide-diphospho-sugar transferases"/>
    <property type="match status" value="1"/>
</dbReference>
<comment type="similarity">
    <text evidence="14">In the C-terminal section; belongs to the IspF family.</text>
</comment>
<dbReference type="InterPro" id="IPR003526">
    <property type="entry name" value="MECDP_synthase"/>
</dbReference>
<evidence type="ECO:0000256" key="14">
    <source>
        <dbReference type="HAMAP-Rule" id="MF_01520"/>
    </source>
</evidence>
<evidence type="ECO:0000256" key="5">
    <source>
        <dbReference type="ARBA" id="ARBA00004787"/>
    </source>
</evidence>
<evidence type="ECO:0000256" key="9">
    <source>
        <dbReference type="ARBA" id="ARBA00022695"/>
    </source>
</evidence>
<feature type="domain" description="2-C-methyl-D-erythritol 2,4-cyclodiphosphate synthase" evidence="15">
    <location>
        <begin position="229"/>
        <end position="382"/>
    </location>
</feature>
<dbReference type="AlphaFoldDB" id="A0A0M6YME3"/>
<evidence type="ECO:0000256" key="7">
    <source>
        <dbReference type="ARBA" id="ARBA00009789"/>
    </source>
</evidence>
<feature type="binding site" evidence="14">
    <location>
        <position position="367"/>
    </location>
    <ligand>
        <name>4-CDP-2-C-methyl-D-erythritol 2-phosphate</name>
        <dbReference type="ChEBI" id="CHEBI:57919"/>
    </ligand>
</feature>
<dbReference type="HAMAP" id="MF_01520">
    <property type="entry name" value="IspDF"/>
    <property type="match status" value="1"/>
</dbReference>
<dbReference type="InterPro" id="IPR001228">
    <property type="entry name" value="IspD"/>
</dbReference>
<feature type="binding site" evidence="14">
    <location>
        <position position="236"/>
    </location>
    <ligand>
        <name>a divalent metal cation</name>
        <dbReference type="ChEBI" id="CHEBI:60240"/>
    </ligand>
</feature>
<reference evidence="16 17" key="1">
    <citation type="submission" date="2015-07" db="EMBL/GenBank/DDBJ databases">
        <authorList>
            <person name="Noorani M."/>
        </authorList>
    </citation>
    <scope>NUCLEOTIDE SEQUENCE [LARGE SCALE GENOMIC DNA]</scope>
    <source>
        <strain evidence="16 17">CECT 7802</strain>
    </source>
</reference>
<dbReference type="InterPro" id="IPR026596">
    <property type="entry name" value="IspD/F"/>
</dbReference>
<dbReference type="GO" id="GO:0050518">
    <property type="term" value="F:2-C-methyl-D-erythritol 4-phosphate cytidylyltransferase activity"/>
    <property type="evidence" value="ECO:0007669"/>
    <property type="project" value="UniProtKB-UniRule"/>
</dbReference>
<dbReference type="PROSITE" id="PS01350">
    <property type="entry name" value="ISPF"/>
    <property type="match status" value="1"/>
</dbReference>
<organism evidence="16 17">
    <name type="scientific">Jannaschia donghaensis</name>
    <dbReference type="NCBI Taxonomy" id="420998"/>
    <lineage>
        <taxon>Bacteria</taxon>
        <taxon>Pseudomonadati</taxon>
        <taxon>Pseudomonadota</taxon>
        <taxon>Alphaproteobacteria</taxon>
        <taxon>Rhodobacterales</taxon>
        <taxon>Roseobacteraceae</taxon>
        <taxon>Jannaschia</taxon>
    </lineage>
</organism>
<dbReference type="InterPro" id="IPR020555">
    <property type="entry name" value="MECDP_synthase_CS"/>
</dbReference>
<dbReference type="PANTHER" id="PTHR43181:SF1">
    <property type="entry name" value="2-C-METHYL-D-ERYTHRITOL 2,4-CYCLODIPHOSPHATE SYNTHASE, CHLOROPLASTIC"/>
    <property type="match status" value="1"/>
</dbReference>
<accession>A0A0M6YME3</accession>
<dbReference type="EMBL" id="CXSU01000012">
    <property type="protein sequence ID" value="CTQ50683.1"/>
    <property type="molecule type" value="Genomic_DNA"/>
</dbReference>
<comment type="pathway">
    <text evidence="5 14">Isoprenoid biosynthesis; isopentenyl diphosphate biosynthesis via DXP pathway; isopentenyl diphosphate from 1-deoxy-D-xylulose 5-phosphate: step 2/6.</text>
</comment>
<feature type="site" description="Transition state stabilizer" evidence="14">
    <location>
        <position position="262"/>
    </location>
</feature>
<evidence type="ECO:0000256" key="10">
    <source>
        <dbReference type="ARBA" id="ARBA00022723"/>
    </source>
</evidence>
<keyword evidence="12 14" id="KW-0456">Lyase</keyword>
<keyword evidence="10 14" id="KW-0479">Metal-binding</keyword>
<evidence type="ECO:0000259" key="15">
    <source>
        <dbReference type="Pfam" id="PF02542"/>
    </source>
</evidence>
<evidence type="ECO:0000256" key="6">
    <source>
        <dbReference type="ARBA" id="ARBA00008480"/>
    </source>
</evidence>
<comment type="pathway">
    <text evidence="4 14">Isoprenoid biosynthesis; isopentenyl diphosphate biosynthesis via DXP pathway; isopentenyl diphosphate from 1-deoxy-D-xylulose 5-phosphate: step 4/6.</text>
</comment>
<dbReference type="InterPro" id="IPR036571">
    <property type="entry name" value="MECDP_synthase_sf"/>
</dbReference>
<keyword evidence="13 14" id="KW-0511">Multifunctional enzyme</keyword>
<comment type="similarity">
    <text evidence="14">In the N-terminal section; belongs to the IspD/TarI cytidylyltransferase family. IspD subfamily.</text>
</comment>
<dbReference type="PROSITE" id="PS01295">
    <property type="entry name" value="ISPD"/>
    <property type="match status" value="1"/>
</dbReference>
<dbReference type="GO" id="GO:0008685">
    <property type="term" value="F:2-C-methyl-D-erythritol 2,4-cyclodiphosphate synthase activity"/>
    <property type="evidence" value="ECO:0007669"/>
    <property type="project" value="UniProtKB-UniRule"/>
</dbReference>
<dbReference type="NCBIfam" id="TIGR00151">
    <property type="entry name" value="ispF"/>
    <property type="match status" value="1"/>
</dbReference>
<feature type="binding site" evidence="14">
    <location>
        <position position="238"/>
    </location>
    <ligand>
        <name>a divalent metal cation</name>
        <dbReference type="ChEBI" id="CHEBI:60240"/>
    </ligand>
</feature>
<evidence type="ECO:0000313" key="16">
    <source>
        <dbReference type="EMBL" id="CTQ50683.1"/>
    </source>
</evidence>
<comment type="catalytic activity">
    <reaction evidence="1 14">
        <text>4-CDP-2-C-methyl-D-erythritol 2-phosphate = 2-C-methyl-D-erythritol 2,4-cyclic diphosphate + CMP</text>
        <dbReference type="Rhea" id="RHEA:23864"/>
        <dbReference type="ChEBI" id="CHEBI:57919"/>
        <dbReference type="ChEBI" id="CHEBI:58483"/>
        <dbReference type="ChEBI" id="CHEBI:60377"/>
        <dbReference type="EC" id="4.6.1.12"/>
    </reaction>
</comment>
<dbReference type="GO" id="GO:0016114">
    <property type="term" value="P:terpenoid biosynthetic process"/>
    <property type="evidence" value="ECO:0007669"/>
    <property type="project" value="InterPro"/>
</dbReference>
<dbReference type="InterPro" id="IPR018294">
    <property type="entry name" value="ISPD_synthase_CS"/>
</dbReference>
<feature type="site" description="Positions MEP for the nucleophilic attack" evidence="14">
    <location>
        <position position="208"/>
    </location>
</feature>
<dbReference type="NCBIfam" id="NF006899">
    <property type="entry name" value="PRK09382.1"/>
    <property type="match status" value="1"/>
</dbReference>
<keyword evidence="9 14" id="KW-0548">Nucleotidyltransferase</keyword>
<feature type="region of interest" description="2-C-methyl-D-erythritol 2,4-cyclodiphosphate synthase" evidence="14">
    <location>
        <begin position="230"/>
        <end position="385"/>
    </location>
</feature>
<keyword evidence="17" id="KW-1185">Reference proteome</keyword>
<comment type="cofactor">
    <cofactor evidence="3 14">
        <name>a divalent metal cation</name>
        <dbReference type="ChEBI" id="CHEBI:60240"/>
    </cofactor>
</comment>
<dbReference type="Pfam" id="PF02542">
    <property type="entry name" value="YgbB"/>
    <property type="match status" value="1"/>
</dbReference>
<dbReference type="GO" id="GO:0046872">
    <property type="term" value="F:metal ion binding"/>
    <property type="evidence" value="ECO:0007669"/>
    <property type="project" value="UniProtKB-KW"/>
</dbReference>
<dbReference type="InterPro" id="IPR034683">
    <property type="entry name" value="IspD/TarI"/>
</dbReference>
<dbReference type="NCBIfam" id="TIGR00453">
    <property type="entry name" value="ispD"/>
    <property type="match status" value="1"/>
</dbReference>
<dbReference type="Proteomes" id="UP000049222">
    <property type="component" value="Unassembled WGS sequence"/>
</dbReference>